<feature type="domain" description="Sulfatase N-terminal" evidence="8">
    <location>
        <begin position="263"/>
        <end position="559"/>
    </location>
</feature>
<comment type="pathway">
    <text evidence="2">Cell wall biogenesis; lipoteichoic acid biosynthesis.</text>
</comment>
<evidence type="ECO:0000256" key="7">
    <source>
        <dbReference type="SAM" id="Phobius"/>
    </source>
</evidence>
<evidence type="ECO:0000313" key="9">
    <source>
        <dbReference type="EMBL" id="RGS37542.1"/>
    </source>
</evidence>
<dbReference type="CDD" id="cd16015">
    <property type="entry name" value="LTA_synthase"/>
    <property type="match status" value="1"/>
</dbReference>
<dbReference type="EMBL" id="QRVL01000015">
    <property type="protein sequence ID" value="RGS37542.1"/>
    <property type="molecule type" value="Genomic_DNA"/>
</dbReference>
<gene>
    <name evidence="9" type="ORF">DWX93_14030</name>
</gene>
<organism evidence="9 10">
    <name type="scientific">Roseburia hominis</name>
    <dbReference type="NCBI Taxonomy" id="301301"/>
    <lineage>
        <taxon>Bacteria</taxon>
        <taxon>Bacillati</taxon>
        <taxon>Bacillota</taxon>
        <taxon>Clostridia</taxon>
        <taxon>Lachnospirales</taxon>
        <taxon>Lachnospiraceae</taxon>
        <taxon>Roseburia</taxon>
    </lineage>
</organism>
<dbReference type="InterPro" id="IPR017850">
    <property type="entry name" value="Alkaline_phosphatase_core_sf"/>
</dbReference>
<comment type="subcellular location">
    <subcellularLocation>
        <location evidence="1">Cell membrane</location>
        <topology evidence="1">Multi-pass membrane protein</topology>
    </subcellularLocation>
</comment>
<evidence type="ECO:0000256" key="6">
    <source>
        <dbReference type="ARBA" id="ARBA00023136"/>
    </source>
</evidence>
<dbReference type="Proteomes" id="UP000266172">
    <property type="component" value="Unassembled WGS sequence"/>
</dbReference>
<feature type="transmembrane region" description="Helical" evidence="7">
    <location>
        <begin position="45"/>
        <end position="64"/>
    </location>
</feature>
<evidence type="ECO:0000256" key="1">
    <source>
        <dbReference type="ARBA" id="ARBA00004651"/>
    </source>
</evidence>
<dbReference type="SUPFAM" id="SSF53649">
    <property type="entry name" value="Alkaline phosphatase-like"/>
    <property type="match status" value="1"/>
</dbReference>
<proteinExistence type="predicted"/>
<feature type="transmembrane region" description="Helical" evidence="7">
    <location>
        <begin position="12"/>
        <end position="33"/>
    </location>
</feature>
<dbReference type="AlphaFoldDB" id="A0A395V8C6"/>
<dbReference type="PANTHER" id="PTHR47371">
    <property type="entry name" value="LIPOTEICHOIC ACID SYNTHASE"/>
    <property type="match status" value="1"/>
</dbReference>
<evidence type="ECO:0000256" key="2">
    <source>
        <dbReference type="ARBA" id="ARBA00004936"/>
    </source>
</evidence>
<protein>
    <submittedName>
        <fullName evidence="9">LTA synthase family protein</fullName>
    </submittedName>
</protein>
<reference evidence="9 10" key="1">
    <citation type="submission" date="2018-08" db="EMBL/GenBank/DDBJ databases">
        <title>A genome reference for cultivated species of the human gut microbiota.</title>
        <authorList>
            <person name="Zou Y."/>
            <person name="Xue W."/>
            <person name="Luo G."/>
        </authorList>
    </citation>
    <scope>NUCLEOTIDE SEQUENCE [LARGE SCALE GENOMIC DNA]</scope>
    <source>
        <strain evidence="9 10">AF22-12AC</strain>
    </source>
</reference>
<evidence type="ECO:0000256" key="5">
    <source>
        <dbReference type="ARBA" id="ARBA00022989"/>
    </source>
</evidence>
<dbReference type="PANTHER" id="PTHR47371:SF3">
    <property type="entry name" value="PHOSPHOGLYCEROL TRANSFERASE I"/>
    <property type="match status" value="1"/>
</dbReference>
<dbReference type="InterPro" id="IPR000917">
    <property type="entry name" value="Sulfatase_N"/>
</dbReference>
<keyword evidence="4 7" id="KW-0812">Transmembrane</keyword>
<feature type="transmembrane region" description="Helical" evidence="7">
    <location>
        <begin position="71"/>
        <end position="90"/>
    </location>
</feature>
<dbReference type="Gene3D" id="3.40.720.10">
    <property type="entry name" value="Alkaline Phosphatase, subunit A"/>
    <property type="match status" value="1"/>
</dbReference>
<feature type="transmembrane region" description="Helical" evidence="7">
    <location>
        <begin position="123"/>
        <end position="140"/>
    </location>
</feature>
<evidence type="ECO:0000256" key="3">
    <source>
        <dbReference type="ARBA" id="ARBA00022475"/>
    </source>
</evidence>
<dbReference type="RefSeq" id="WP_118098041.1">
    <property type="nucleotide sequence ID" value="NZ_CATWOB010000054.1"/>
</dbReference>
<dbReference type="GO" id="GO:0005886">
    <property type="term" value="C:plasma membrane"/>
    <property type="evidence" value="ECO:0007669"/>
    <property type="project" value="UniProtKB-SubCell"/>
</dbReference>
<comment type="caution">
    <text evidence="9">The sequence shown here is derived from an EMBL/GenBank/DDBJ whole genome shotgun (WGS) entry which is preliminary data.</text>
</comment>
<dbReference type="Pfam" id="PF00884">
    <property type="entry name" value="Sulfatase"/>
    <property type="match status" value="1"/>
</dbReference>
<name>A0A395V8C6_9FIRM</name>
<keyword evidence="3" id="KW-1003">Cell membrane</keyword>
<sequence length="620" mass="70243">MSQKKTLSKYTKYVMWGTVALIPPAAFFYLLEFYTHNPFAEVRPWAQLFNIVLFELLAGIFLCITGRLRTAYRIEGTAALVFGLANAYVVRFRTNPLVPWDILSWRTAVSVSGNYDFTPDTRMIVVTILFLALIIGLQPVKFKIGRPGFFKRCLPGVVLGAVLVMFAGTLQQENFQNEHRLYNKLFTPVFMTQVDGIPVTFVMNLAYMSIEKPQKYSVGEAKEFLKKYEEPQETEESIDTILEEEGKDTSDDTSQSGADTGMPNIIVVMNESFSDLSVLGDFKTNEDYMPFLHSLQQGAENTVTGMLNVSVCGGNTADTEYEFLTGNTMAFLPQGSIPYQQYVNGERPSLASYLQSLGYETVATHPYYATGWNRDKVYPWLGFEQSIFKDQYYGARFVRDYVSDASCADKIIQLYEQKEEGRPLFVFNVTMQNHGGYDQTYTNFSPGISVDGVNSISVSQYFSLIKLSDQALEQLIDYFSGADEKTVIVFFGDHQPSDTVAAPILAMNGMQWNALDEEQQKLRYQVPYVIWANYDIDEEQNADTSANYLGAEVLKRAGVPTDAYQNFLLTLKESYPVISAVRTVEADGSETPAKEEHGEMDIYRKLQYYFMFDWEEESGE</sequence>
<dbReference type="InterPro" id="IPR050448">
    <property type="entry name" value="OpgB/LTA_synthase_biosynth"/>
</dbReference>
<evidence type="ECO:0000256" key="4">
    <source>
        <dbReference type="ARBA" id="ARBA00022692"/>
    </source>
</evidence>
<evidence type="ECO:0000259" key="8">
    <source>
        <dbReference type="Pfam" id="PF00884"/>
    </source>
</evidence>
<feature type="transmembrane region" description="Helical" evidence="7">
    <location>
        <begin position="152"/>
        <end position="170"/>
    </location>
</feature>
<keyword evidence="5 7" id="KW-1133">Transmembrane helix</keyword>
<keyword evidence="6 7" id="KW-0472">Membrane</keyword>
<evidence type="ECO:0000313" key="10">
    <source>
        <dbReference type="Proteomes" id="UP000266172"/>
    </source>
</evidence>
<accession>A0A395V8C6</accession>